<protein>
    <recommendedName>
        <fullName evidence="4">Uncharacterized methyltransferase GCM10011398_33990</fullName>
        <ecNumber evidence="4">2.1.1.-</ecNumber>
    </recommendedName>
</protein>
<feature type="binding site" evidence="4">
    <location>
        <position position="74"/>
    </location>
    <ligand>
        <name>S-adenosyl-L-methionine</name>
        <dbReference type="ChEBI" id="CHEBI:59789"/>
    </ligand>
</feature>
<evidence type="ECO:0000259" key="5">
    <source>
        <dbReference type="Pfam" id="PF13649"/>
    </source>
</evidence>
<name>A0A917HPH2_9BACI</name>
<dbReference type="InterPro" id="IPR041698">
    <property type="entry name" value="Methyltransf_25"/>
</dbReference>
<dbReference type="GO" id="GO:0008757">
    <property type="term" value="F:S-adenosylmethionine-dependent methyltransferase activity"/>
    <property type="evidence" value="ECO:0007669"/>
    <property type="project" value="UniProtKB-UniRule"/>
</dbReference>
<evidence type="ECO:0000256" key="1">
    <source>
        <dbReference type="ARBA" id="ARBA00022603"/>
    </source>
</evidence>
<proteinExistence type="inferred from homology"/>
<comment type="similarity">
    <text evidence="4">Belongs to the methyltransferase superfamily. YrrT family.</text>
</comment>
<dbReference type="CDD" id="cd02440">
    <property type="entry name" value="AdoMet_MTases"/>
    <property type="match status" value="1"/>
</dbReference>
<dbReference type="RefSeq" id="WP_188456566.1">
    <property type="nucleotide sequence ID" value="NZ_BMFR01000020.1"/>
</dbReference>
<evidence type="ECO:0000313" key="7">
    <source>
        <dbReference type="Proteomes" id="UP000622860"/>
    </source>
</evidence>
<keyword evidence="7" id="KW-1185">Reference proteome</keyword>
<evidence type="ECO:0000256" key="3">
    <source>
        <dbReference type="ARBA" id="ARBA00022691"/>
    </source>
</evidence>
<dbReference type="PANTHER" id="PTHR43861">
    <property type="entry name" value="TRANS-ACONITATE 2-METHYLTRANSFERASE-RELATED"/>
    <property type="match status" value="1"/>
</dbReference>
<evidence type="ECO:0000256" key="2">
    <source>
        <dbReference type="ARBA" id="ARBA00022679"/>
    </source>
</evidence>
<feature type="domain" description="Methyltransferase" evidence="5">
    <location>
        <begin position="49"/>
        <end position="136"/>
    </location>
</feature>
<reference evidence="6" key="2">
    <citation type="submission" date="2020-09" db="EMBL/GenBank/DDBJ databases">
        <authorList>
            <person name="Sun Q."/>
            <person name="Zhou Y."/>
        </authorList>
    </citation>
    <scope>NUCLEOTIDE SEQUENCE</scope>
    <source>
        <strain evidence="6">CGMCC 1.12754</strain>
    </source>
</reference>
<feature type="binding site" evidence="4">
    <location>
        <position position="53"/>
    </location>
    <ligand>
        <name>S-adenosyl-L-methionine</name>
        <dbReference type="ChEBI" id="CHEBI:59789"/>
    </ligand>
</feature>
<dbReference type="Gene3D" id="3.40.50.150">
    <property type="entry name" value="Vaccinia Virus protein VP39"/>
    <property type="match status" value="1"/>
</dbReference>
<dbReference type="EC" id="2.1.1.-" evidence="4"/>
<reference evidence="6" key="1">
    <citation type="journal article" date="2014" name="Int. J. Syst. Evol. Microbiol.">
        <title>Complete genome sequence of Corynebacterium casei LMG S-19264T (=DSM 44701T), isolated from a smear-ripened cheese.</title>
        <authorList>
            <consortium name="US DOE Joint Genome Institute (JGI-PGF)"/>
            <person name="Walter F."/>
            <person name="Albersmeier A."/>
            <person name="Kalinowski J."/>
            <person name="Ruckert C."/>
        </authorList>
    </citation>
    <scope>NUCLEOTIDE SEQUENCE</scope>
    <source>
        <strain evidence="6">CGMCC 1.12754</strain>
    </source>
</reference>
<dbReference type="HAMAP" id="MF_02100">
    <property type="entry name" value="Methyltr_YrrT"/>
    <property type="match status" value="1"/>
</dbReference>
<keyword evidence="3 4" id="KW-0949">S-adenosyl-L-methionine</keyword>
<dbReference type="InterPro" id="IPR029063">
    <property type="entry name" value="SAM-dependent_MTases_sf"/>
</dbReference>
<comment type="function">
    <text evidence="4">Could be a S-adenosyl-L-methionine-dependent methyltransferase.</text>
</comment>
<organism evidence="6 7">
    <name type="scientific">Virgibacillus oceani</name>
    <dbReference type="NCBI Taxonomy" id="1479511"/>
    <lineage>
        <taxon>Bacteria</taxon>
        <taxon>Bacillati</taxon>
        <taxon>Bacillota</taxon>
        <taxon>Bacilli</taxon>
        <taxon>Bacillales</taxon>
        <taxon>Bacillaceae</taxon>
        <taxon>Virgibacillus</taxon>
    </lineage>
</organism>
<dbReference type="GO" id="GO:0032259">
    <property type="term" value="P:methylation"/>
    <property type="evidence" value="ECO:0007669"/>
    <property type="project" value="UniProtKB-KW"/>
</dbReference>
<sequence>MGREFLDIFEDWAEKYDDSVAGIDPQYKEVFAQYDTILNEVSKHAKGIVLEFGVGTGNLTEKLLKSGKKVYGIEPSRPMRELAVQKIPALDVKDGDFIDFPETADPIESIVSSYAFHHLTDSEKAIAIEKYASMLPEYGKVIFADTMFESDQAKEKAIKDAEAKGYSELAEDLKREYYPTTGVLESIFISNGFNVTFQQMNDFVWLVIANKR</sequence>
<dbReference type="Proteomes" id="UP000622860">
    <property type="component" value="Unassembled WGS sequence"/>
</dbReference>
<keyword evidence="2 4" id="KW-0808">Transferase</keyword>
<accession>A0A917HPH2</accession>
<dbReference type="AlphaFoldDB" id="A0A917HPH2"/>
<dbReference type="SUPFAM" id="SSF53335">
    <property type="entry name" value="S-adenosyl-L-methionine-dependent methyltransferases"/>
    <property type="match status" value="1"/>
</dbReference>
<evidence type="ECO:0000313" key="6">
    <source>
        <dbReference type="EMBL" id="GGG85465.1"/>
    </source>
</evidence>
<feature type="binding site" evidence="4">
    <location>
        <position position="96"/>
    </location>
    <ligand>
        <name>S-adenosyl-L-methionine</name>
        <dbReference type="ChEBI" id="CHEBI:59789"/>
    </ligand>
</feature>
<keyword evidence="1 4" id="KW-0489">Methyltransferase</keyword>
<gene>
    <name evidence="6" type="ORF">GCM10011398_33990</name>
</gene>
<dbReference type="InterPro" id="IPR023553">
    <property type="entry name" value="Uncharacterised_MeTfrase_YrrT"/>
</dbReference>
<comment type="caution">
    <text evidence="6">The sequence shown here is derived from an EMBL/GenBank/DDBJ whole genome shotgun (WGS) entry which is preliminary data.</text>
</comment>
<dbReference type="EMBL" id="BMFR01000020">
    <property type="protein sequence ID" value="GGG85465.1"/>
    <property type="molecule type" value="Genomic_DNA"/>
</dbReference>
<evidence type="ECO:0000256" key="4">
    <source>
        <dbReference type="HAMAP-Rule" id="MF_02100"/>
    </source>
</evidence>
<dbReference type="Pfam" id="PF13649">
    <property type="entry name" value="Methyltransf_25"/>
    <property type="match status" value="1"/>
</dbReference>